<dbReference type="InterPro" id="IPR007569">
    <property type="entry name" value="DUF559"/>
</dbReference>
<evidence type="ECO:0000313" key="4">
    <source>
        <dbReference type="EMBL" id="MDN4484206.1"/>
    </source>
</evidence>
<dbReference type="Pfam" id="PF13338">
    <property type="entry name" value="AbiEi_4"/>
    <property type="match status" value="1"/>
</dbReference>
<dbReference type="RefSeq" id="WP_301160850.1">
    <property type="nucleotide sequence ID" value="NZ_JAUHQB010000009.1"/>
</dbReference>
<feature type="domain" description="AbiEi antitoxin N-terminal" evidence="3">
    <location>
        <begin position="2"/>
        <end position="49"/>
    </location>
</feature>
<proteinExistence type="predicted"/>
<dbReference type="EMBL" id="JAUHQB010000009">
    <property type="protein sequence ID" value="MDN4484206.1"/>
    <property type="molecule type" value="Genomic_DNA"/>
</dbReference>
<gene>
    <name evidence="4" type="ORF">QQ002_11700</name>
</gene>
<name>A0AB35MK85_9MICO</name>
<dbReference type="SUPFAM" id="SSF52980">
    <property type="entry name" value="Restriction endonuclease-like"/>
    <property type="match status" value="1"/>
</dbReference>
<dbReference type="InterPro" id="IPR011335">
    <property type="entry name" value="Restrct_endonuc-II-like"/>
</dbReference>
<dbReference type="Pfam" id="PF04480">
    <property type="entry name" value="DUF559"/>
    <property type="match status" value="1"/>
</dbReference>
<organism evidence="4 5">
    <name type="scientific">Demequina lignilytica</name>
    <dbReference type="NCBI Taxonomy" id="3051663"/>
    <lineage>
        <taxon>Bacteria</taxon>
        <taxon>Bacillati</taxon>
        <taxon>Actinomycetota</taxon>
        <taxon>Actinomycetes</taxon>
        <taxon>Micrococcales</taxon>
        <taxon>Demequinaceae</taxon>
        <taxon>Demequina</taxon>
    </lineage>
</organism>
<dbReference type="Gene3D" id="3.40.960.10">
    <property type="entry name" value="VSR Endonuclease"/>
    <property type="match status" value="1"/>
</dbReference>
<feature type="region of interest" description="Disordered" evidence="1">
    <location>
        <begin position="83"/>
        <end position="102"/>
    </location>
</feature>
<dbReference type="Proteomes" id="UP001172756">
    <property type="component" value="Unassembled WGS sequence"/>
</dbReference>
<dbReference type="AlphaFoldDB" id="A0AB35MK85"/>
<evidence type="ECO:0000259" key="3">
    <source>
        <dbReference type="Pfam" id="PF13338"/>
    </source>
</evidence>
<evidence type="ECO:0000256" key="1">
    <source>
        <dbReference type="SAM" id="MobiDB-lite"/>
    </source>
</evidence>
<feature type="compositionally biased region" description="Basic and acidic residues" evidence="1">
    <location>
        <begin position="91"/>
        <end position="102"/>
    </location>
</feature>
<dbReference type="InterPro" id="IPR025159">
    <property type="entry name" value="AbiEi_N"/>
</dbReference>
<evidence type="ECO:0000259" key="2">
    <source>
        <dbReference type="Pfam" id="PF04480"/>
    </source>
</evidence>
<feature type="domain" description="DUF559" evidence="2">
    <location>
        <begin position="210"/>
        <end position="273"/>
    </location>
</feature>
<reference evidence="4 5" key="1">
    <citation type="submission" date="2023-06" db="EMBL/GenBank/DDBJ databases">
        <title>SYSU T0a273.</title>
        <authorList>
            <person name="Gao L."/>
            <person name="Fang B.-Z."/>
            <person name="Li W.-J."/>
        </authorList>
    </citation>
    <scope>NUCLEOTIDE SEQUENCE [LARGE SCALE GENOMIC DNA]</scope>
    <source>
        <strain evidence="4 5">SYSU T0a273</strain>
    </source>
</reference>
<protein>
    <submittedName>
        <fullName evidence="4">DUF559 domain-containing protein</fullName>
    </submittedName>
</protein>
<sequence length="280" mass="30055">MDVARLLQASGGAARAADLAGLGASRHGLRAAIEAGAVLRMSPGVYAIPGAPPAAVARAAYRAQSTCLTACAEVGLQLPPDAPARTPHLAIPRDRNTGPRGERPAAVLHRVSTFEPGRARVRVLDAIDIAYECTDRMGQLVLLDQALRRRMLSLRDIGAMRRTPAARRRWLARLADPRAESLIETITRAALAMAGLTVEPQVWIDGVGRVDMVVAGRVVVEVDGRAYHSDPGAFREDRRRDRALVALGFTPLRFTYADVVGALDSIVADVRAALVAIERR</sequence>
<comment type="caution">
    <text evidence="4">The sequence shown here is derived from an EMBL/GenBank/DDBJ whole genome shotgun (WGS) entry which is preliminary data.</text>
</comment>
<evidence type="ECO:0000313" key="5">
    <source>
        <dbReference type="Proteomes" id="UP001172756"/>
    </source>
</evidence>
<accession>A0AB35MK85</accession>